<dbReference type="AlphaFoldDB" id="A0A8I3AX52"/>
<evidence type="ECO:0000256" key="1">
    <source>
        <dbReference type="SAM" id="Phobius"/>
    </source>
</evidence>
<dbReference type="Proteomes" id="UP000689129">
    <property type="component" value="Unassembled WGS sequence"/>
</dbReference>
<accession>A0A8I3AX52</accession>
<keyword evidence="1" id="KW-0812">Transmembrane</keyword>
<comment type="caution">
    <text evidence="2">The sequence shown here is derived from an EMBL/GenBank/DDBJ whole genome shotgun (WGS) entry which is preliminary data.</text>
</comment>
<name>A0A8I3AX52_VERLO</name>
<protein>
    <submittedName>
        <fullName evidence="2">Uncharacterized protein</fullName>
    </submittedName>
</protein>
<keyword evidence="1" id="KW-1133">Transmembrane helix</keyword>
<gene>
    <name evidence="2" type="ORF">HYQ45_000363</name>
</gene>
<feature type="transmembrane region" description="Helical" evidence="1">
    <location>
        <begin position="47"/>
        <end position="74"/>
    </location>
</feature>
<dbReference type="EMBL" id="JAEMWZ010000006">
    <property type="protein sequence ID" value="KAG7143399.1"/>
    <property type="molecule type" value="Genomic_DNA"/>
</dbReference>
<evidence type="ECO:0000313" key="2">
    <source>
        <dbReference type="EMBL" id="KAG7143399.1"/>
    </source>
</evidence>
<reference evidence="2" key="1">
    <citation type="journal article" date="2021" name="Mol. Plant Pathol.">
        <title>A 20-kb lineage-specific genomic region tames virulence in pathogenic amphidiploid Verticillium longisporum.</title>
        <authorList>
            <person name="Harting R."/>
            <person name="Starke J."/>
            <person name="Kusch H."/>
            <person name="Poggeler S."/>
            <person name="Maurus I."/>
            <person name="Schluter R."/>
            <person name="Landesfeind M."/>
            <person name="Bulla I."/>
            <person name="Nowrousian M."/>
            <person name="de Jonge R."/>
            <person name="Stahlhut G."/>
            <person name="Hoff K.J."/>
            <person name="Asshauer K.P."/>
            <person name="Thurmer A."/>
            <person name="Stanke M."/>
            <person name="Daniel R."/>
            <person name="Morgenstern B."/>
            <person name="Thomma B.P.H.J."/>
            <person name="Kronstad J.W."/>
            <person name="Braus-Stromeyer S.A."/>
            <person name="Braus G.H."/>
        </authorList>
    </citation>
    <scope>NUCLEOTIDE SEQUENCE</scope>
    <source>
        <strain evidence="2">Vl32</strain>
    </source>
</reference>
<keyword evidence="1" id="KW-0472">Membrane</keyword>
<proteinExistence type="predicted"/>
<evidence type="ECO:0000313" key="3">
    <source>
        <dbReference type="Proteomes" id="UP000689129"/>
    </source>
</evidence>
<sequence length="78" mass="7808">MASIVVLGVAFGFVGFSAGVAVAAFQSYMYNGYAPSGGILSTTASITMLGVVLPWGLGVASVFATLAAAVSWAYRPGI</sequence>
<organism evidence="2 3">
    <name type="scientific">Verticillium longisporum</name>
    <name type="common">Verticillium dahliae var. longisporum</name>
    <dbReference type="NCBI Taxonomy" id="100787"/>
    <lineage>
        <taxon>Eukaryota</taxon>
        <taxon>Fungi</taxon>
        <taxon>Dikarya</taxon>
        <taxon>Ascomycota</taxon>
        <taxon>Pezizomycotina</taxon>
        <taxon>Sordariomycetes</taxon>
        <taxon>Hypocreomycetidae</taxon>
        <taxon>Glomerellales</taxon>
        <taxon>Plectosphaerellaceae</taxon>
        <taxon>Verticillium</taxon>
    </lineage>
</organism>